<evidence type="ECO:0000313" key="2">
    <source>
        <dbReference type="EMBL" id="QDF77195.1"/>
    </source>
</evidence>
<sequence>MRLIVSVLAGLLINYGGTAQAEETPVLVRYNLSTHFVDNKQSYYIDLLRLAMEKSRDQFGDYQMQAVPLEMPQGRTIKLVEQGKLDVVWTMTSMSREQQLRAVYFPLLKGLMGHRIAIIRKEDEARFANITRLEQLQAIPVGQGIDWPDSDILQRQGFTLVRGAAPHLLAMLEKRRFDYFLRALHEPWGEIADKDTLMVDPHFVIVYPAPLYFFVNPQNPGLAERIEYGLRAALADGSFDELFYHHAVTEGMLNRAKLAERRLFRLDNPLLSQESENLLTEPELWLD</sequence>
<evidence type="ECO:0000313" key="3">
    <source>
        <dbReference type="Proteomes" id="UP000318758"/>
    </source>
</evidence>
<reference evidence="2 3" key="1">
    <citation type="submission" date="2019-06" db="EMBL/GenBank/DDBJ databases">
        <title>Complete genome of Shewanella marisflavi ECSMB14101, a mussel settlement-inducing bacterium isolated from East China Sea.</title>
        <authorList>
            <person name="Yang J."/>
            <person name="Liang X."/>
            <person name="Chang R."/>
            <person name="Peng L."/>
        </authorList>
    </citation>
    <scope>NUCLEOTIDE SEQUENCE [LARGE SCALE GENOMIC DNA]</scope>
    <source>
        <strain evidence="2 3">ECSMB14101</strain>
    </source>
</reference>
<accession>A0ABX5WTQ9</accession>
<dbReference type="EMBL" id="CP041153">
    <property type="protein sequence ID" value="QDF77195.1"/>
    <property type="molecule type" value="Genomic_DNA"/>
</dbReference>
<dbReference type="Proteomes" id="UP000318758">
    <property type="component" value="Chromosome"/>
</dbReference>
<dbReference type="Gene3D" id="3.40.190.10">
    <property type="entry name" value="Periplasmic binding protein-like II"/>
    <property type="match status" value="2"/>
</dbReference>
<organism evidence="2 3">
    <name type="scientific">Shewanella marisflavi</name>
    <dbReference type="NCBI Taxonomy" id="260364"/>
    <lineage>
        <taxon>Bacteria</taxon>
        <taxon>Pseudomonadati</taxon>
        <taxon>Pseudomonadota</taxon>
        <taxon>Gammaproteobacteria</taxon>
        <taxon>Alteromonadales</taxon>
        <taxon>Shewanellaceae</taxon>
        <taxon>Shewanella</taxon>
    </lineage>
</organism>
<feature type="chain" id="PRO_5046916269" evidence="1">
    <location>
        <begin position="22"/>
        <end position="287"/>
    </location>
</feature>
<name>A0ABX5WTQ9_9GAMM</name>
<gene>
    <name evidence="2" type="ORF">FGA12_06350</name>
</gene>
<proteinExistence type="predicted"/>
<feature type="signal peptide" evidence="1">
    <location>
        <begin position="1"/>
        <end position="21"/>
    </location>
</feature>
<keyword evidence="1" id="KW-0732">Signal</keyword>
<protein>
    <submittedName>
        <fullName evidence="2">Amino acid ABC transporter substrate-binding protein</fullName>
    </submittedName>
</protein>
<keyword evidence="3" id="KW-1185">Reference proteome</keyword>
<dbReference type="SUPFAM" id="SSF53850">
    <property type="entry name" value="Periplasmic binding protein-like II"/>
    <property type="match status" value="1"/>
</dbReference>
<evidence type="ECO:0000256" key="1">
    <source>
        <dbReference type="SAM" id="SignalP"/>
    </source>
</evidence>